<dbReference type="Gene3D" id="1.20.58.1100">
    <property type="match status" value="1"/>
</dbReference>
<dbReference type="PROSITE" id="PS50004">
    <property type="entry name" value="C2"/>
    <property type="match status" value="1"/>
</dbReference>
<dbReference type="eggNOG" id="ENOG502QQWJ">
    <property type="taxonomic scope" value="Eukaryota"/>
</dbReference>
<dbReference type="STRING" id="1287681.M7SWC5"/>
<dbReference type="KEGG" id="ela:UCREL1_4156"/>
<feature type="domain" description="C2" evidence="2">
    <location>
        <begin position="796"/>
        <end position="914"/>
    </location>
</feature>
<feature type="region of interest" description="Disordered" evidence="1">
    <location>
        <begin position="248"/>
        <end position="283"/>
    </location>
</feature>
<feature type="domain" description="MHD1" evidence="3">
    <location>
        <begin position="589"/>
        <end position="715"/>
    </location>
</feature>
<dbReference type="EMBL" id="KB706172">
    <property type="protein sequence ID" value="EMR68828.1"/>
    <property type="molecule type" value="Genomic_DNA"/>
</dbReference>
<dbReference type="PROSITE" id="PS51259">
    <property type="entry name" value="MHD2"/>
    <property type="match status" value="1"/>
</dbReference>
<keyword evidence="6" id="KW-1185">Reference proteome</keyword>
<dbReference type="SUPFAM" id="SSF49562">
    <property type="entry name" value="C2 domain (Calcium/lipid-binding domain, CaLB)"/>
    <property type="match status" value="1"/>
</dbReference>
<dbReference type="InterPro" id="IPR010439">
    <property type="entry name" value="MUN_dom"/>
</dbReference>
<evidence type="ECO:0000259" key="4">
    <source>
        <dbReference type="PROSITE" id="PS51259"/>
    </source>
</evidence>
<dbReference type="OMA" id="VLKSPKW"/>
<evidence type="ECO:0000256" key="1">
    <source>
        <dbReference type="SAM" id="MobiDB-lite"/>
    </source>
</evidence>
<dbReference type="PROSITE" id="PS51258">
    <property type="entry name" value="MHD1"/>
    <property type="match status" value="1"/>
</dbReference>
<reference evidence="6" key="1">
    <citation type="journal article" date="2013" name="Genome Announc.">
        <title>Draft genome sequence of the grapevine dieback fungus Eutypa lata UCR-EL1.</title>
        <authorList>
            <person name="Blanco-Ulate B."/>
            <person name="Rolshausen P.E."/>
            <person name="Cantu D."/>
        </authorList>
    </citation>
    <scope>NUCLEOTIDE SEQUENCE [LARGE SCALE GENOMIC DNA]</scope>
    <source>
        <strain evidence="6">UCR-EL1</strain>
    </source>
</reference>
<sequence>MERVIKGAERLPGYNDAAVKRTFGQAYTAFTEQAFRKSMDKERKVEPLVLIFYSASTKACMLGHAPSDDSWKLLVDRHLALFVRLLANILKDHGHDRDKPELMSRLNTLENKLLTNDQNLYVDTGQDSGKTVEVTLPLSYDVKDMPMVQVVARMFGLSHSDVQNQIDAQRPNWTEEAALKDLKSYQHRLNSNLNGALRAQDFDLDEAYQEWKKAEAPFLSQMMLEILTARPELARRSMASNVAFDKALPSSPTSGYGEDQAYSDLSRALSSPEPSSAGGIDHTLSLGSMSLEDTSSIRSVDEANYTFIPPDPREFLKTIAKYALEFDAVHGANEDQNGPFSKQSMELITELCVRWRIPQFTRLVIFMEVAARRFTDTFFTVIDIDEVFELVKSPSPEVKKPPHIYLYSESLATIERSQWTLLDYTVYQQMLYTLHDALLREFYDNIMHCYESKPPSIGPSVHVLQNHIYNDPAFVRKEQDALEFSKLVEAGLQDQAKDVYRSFLDVEIPRNQEDWDFNHVVKLGKSVVKLCERIKKRYKNNPEIMGVNPLTILVETMFPNFENDAHDLVMRIVQVARDRGDELDVQDGFDLYKELVEIRHIHRSSLTNAPFTFDVEELLDEFVWRWIKNAEIRADEFVEEAIRQDRFQVRGQGPDHITLDSERHSHSIIDMFQFFHQTADQIFQLEWDNDVHHARFMTALSKIFSNSIAKYCEMVDQMFIKEMDSPRPNEKDATAVSQTAQGKFMQYAKDAWNSKDKIEPFQFYSESLVKLNNIEWAMQELDKLERSMNVDACVRILEKAEGPKRQAKRPAKYVFTIKIVEAEDLKACDTNGLSDPYVVLVDEYQKRLHKTRVIMRNLNPRWDESVDVTVSSPLNVVATIWDYDTFGDHDFVGRTSLKLDPLHFNDYLPREFWLDLDTQGRVLLRVSMEGERDDIQFCSMNSKRASVAPQTTPADIENALQPLFAYFDENFATMKTTLTDATMVAVMTRLWKEVLLAMETLLVPPLSEKPSDKKPLTEKELDVVYRWLQLLFDFFNARDEDGEVLGVPAEVLRSPKYHELASLNFFYFDSTDNLIRTSERIVAANVQRQQQQLQSQMTSNRLSAPPALGASLAAPTPGPAFASMGTIRRGKSIMMSRNLGTMRRAKEEKRKEAQADPSDDMILRILRMRPEAASYLKERHRQKERMAAAAAAHMIVSKSVAMSASSGNAFGRGGIPRR</sequence>
<dbReference type="SMART" id="SM00239">
    <property type="entry name" value="C2"/>
    <property type="match status" value="1"/>
</dbReference>
<dbReference type="InterPro" id="IPR052811">
    <property type="entry name" value="Glucose_resp_signaling"/>
</dbReference>
<evidence type="ECO:0000259" key="3">
    <source>
        <dbReference type="PROSITE" id="PS51258"/>
    </source>
</evidence>
<dbReference type="PANTHER" id="PTHR47263">
    <property type="entry name" value="ADENYLATE CYCLASE ACTIVATION PROTEIN GIT1"/>
    <property type="match status" value="1"/>
</dbReference>
<name>M7SWC5_EUTLA</name>
<dbReference type="Pfam" id="PF06292">
    <property type="entry name" value="MUN"/>
    <property type="match status" value="1"/>
</dbReference>
<dbReference type="InterPro" id="IPR000008">
    <property type="entry name" value="C2_dom"/>
</dbReference>
<evidence type="ECO:0000313" key="6">
    <source>
        <dbReference type="Proteomes" id="UP000012174"/>
    </source>
</evidence>
<dbReference type="Gene3D" id="1.10.357.50">
    <property type="match status" value="1"/>
</dbReference>
<dbReference type="CDD" id="cd04043">
    <property type="entry name" value="C2_Munc13_fungal"/>
    <property type="match status" value="1"/>
</dbReference>
<dbReference type="InterPro" id="IPR014772">
    <property type="entry name" value="Munc13_dom-2"/>
</dbReference>
<proteinExistence type="predicted"/>
<dbReference type="Pfam" id="PF00168">
    <property type="entry name" value="C2"/>
    <property type="match status" value="1"/>
</dbReference>
<dbReference type="InterPro" id="IPR035892">
    <property type="entry name" value="C2_domain_sf"/>
</dbReference>
<gene>
    <name evidence="5" type="ORF">UCREL1_4156</name>
</gene>
<dbReference type="PANTHER" id="PTHR47263:SF1">
    <property type="entry name" value="C2 DOMAIN PROTEIN (AFU_ORTHOLOGUE AFUA_7G02350)"/>
    <property type="match status" value="1"/>
</dbReference>
<organism evidence="5 6">
    <name type="scientific">Eutypa lata (strain UCR-EL1)</name>
    <name type="common">Grapevine dieback disease fungus</name>
    <name type="synonym">Eutypa armeniacae</name>
    <dbReference type="NCBI Taxonomy" id="1287681"/>
    <lineage>
        <taxon>Eukaryota</taxon>
        <taxon>Fungi</taxon>
        <taxon>Dikarya</taxon>
        <taxon>Ascomycota</taxon>
        <taxon>Pezizomycotina</taxon>
        <taxon>Sordariomycetes</taxon>
        <taxon>Xylariomycetidae</taxon>
        <taxon>Xylariales</taxon>
        <taxon>Diatrypaceae</taxon>
        <taxon>Eutypa</taxon>
    </lineage>
</organism>
<dbReference type="Proteomes" id="UP000012174">
    <property type="component" value="Unassembled WGS sequence"/>
</dbReference>
<feature type="domain" description="MHD2" evidence="4">
    <location>
        <begin position="957"/>
        <end position="1078"/>
    </location>
</feature>
<evidence type="ECO:0000259" key="2">
    <source>
        <dbReference type="PROSITE" id="PS50004"/>
    </source>
</evidence>
<dbReference type="HOGENOM" id="CLU_003023_0_0_1"/>
<dbReference type="InterPro" id="IPR014770">
    <property type="entry name" value="Munc13_1"/>
</dbReference>
<dbReference type="OrthoDB" id="2015333at2759"/>
<protein>
    <submittedName>
        <fullName evidence="5">Putative c2 domain containing protein</fullName>
    </submittedName>
</protein>
<evidence type="ECO:0000313" key="5">
    <source>
        <dbReference type="EMBL" id="EMR68828.1"/>
    </source>
</evidence>
<dbReference type="AlphaFoldDB" id="M7SWC5"/>
<accession>M7SWC5</accession>